<organism evidence="1 2">
    <name type="scientific">Mesorhabditis spiculigera</name>
    <dbReference type="NCBI Taxonomy" id="96644"/>
    <lineage>
        <taxon>Eukaryota</taxon>
        <taxon>Metazoa</taxon>
        <taxon>Ecdysozoa</taxon>
        <taxon>Nematoda</taxon>
        <taxon>Chromadorea</taxon>
        <taxon>Rhabditida</taxon>
        <taxon>Rhabditina</taxon>
        <taxon>Rhabditomorpha</taxon>
        <taxon>Rhabditoidea</taxon>
        <taxon>Rhabditidae</taxon>
        <taxon>Mesorhabditinae</taxon>
        <taxon>Mesorhabditis</taxon>
    </lineage>
</organism>
<dbReference type="AlphaFoldDB" id="A0AA36CDS0"/>
<sequence length="245" mass="26635">MDLDPDNVTMEMESAAMDMSVAQEEWETASFCYNKESLVIGFVIDALLEPCKDANGVEKKKPMAAFMAKVPPMGVPGMPLDRDGGNETCNLTELARAQFYNLYKDLGEDGLQKVADEWFDSKERELKMRVDVAAAALKSAQDVHAEKLHRCYLLSKHQEKLVHDLRLDYLEANGGPLPPFPVLHEMPAAPVATRPDFPEPPHAAVFPQVDGQAAAAPGHATTHLVAAGPVFKALAALGAFLPGNN</sequence>
<evidence type="ECO:0000313" key="2">
    <source>
        <dbReference type="Proteomes" id="UP001177023"/>
    </source>
</evidence>
<accession>A0AA36CDS0</accession>
<name>A0AA36CDS0_9BILA</name>
<dbReference type="Proteomes" id="UP001177023">
    <property type="component" value="Unassembled WGS sequence"/>
</dbReference>
<evidence type="ECO:0000313" key="1">
    <source>
        <dbReference type="EMBL" id="CAJ0566582.1"/>
    </source>
</evidence>
<feature type="non-terminal residue" evidence="1">
    <location>
        <position position="245"/>
    </location>
</feature>
<protein>
    <submittedName>
        <fullName evidence="1">Uncharacterized protein</fullName>
    </submittedName>
</protein>
<keyword evidence="2" id="KW-1185">Reference proteome</keyword>
<proteinExistence type="predicted"/>
<reference evidence="1" key="1">
    <citation type="submission" date="2023-06" db="EMBL/GenBank/DDBJ databases">
        <authorList>
            <person name="Delattre M."/>
        </authorList>
    </citation>
    <scope>NUCLEOTIDE SEQUENCE</scope>
    <source>
        <strain evidence="1">AF72</strain>
    </source>
</reference>
<comment type="caution">
    <text evidence="1">The sequence shown here is derived from an EMBL/GenBank/DDBJ whole genome shotgun (WGS) entry which is preliminary data.</text>
</comment>
<dbReference type="EMBL" id="CATQJA010001274">
    <property type="protein sequence ID" value="CAJ0566582.1"/>
    <property type="molecule type" value="Genomic_DNA"/>
</dbReference>
<gene>
    <name evidence="1" type="ORF">MSPICULIGERA_LOCUS5176</name>
</gene>